<feature type="compositionally biased region" description="Low complexity" evidence="3">
    <location>
        <begin position="122"/>
        <end position="133"/>
    </location>
</feature>
<proteinExistence type="predicted"/>
<feature type="region of interest" description="Disordered" evidence="3">
    <location>
        <begin position="1"/>
        <end position="137"/>
    </location>
</feature>
<keyword evidence="2" id="KW-0963">Cytoplasm</keyword>
<evidence type="ECO:0000256" key="3">
    <source>
        <dbReference type="SAM" id="MobiDB-lite"/>
    </source>
</evidence>
<dbReference type="InterPro" id="IPR006861">
    <property type="entry name" value="HABP4_PAIRBP1-bd"/>
</dbReference>
<reference evidence="6" key="2">
    <citation type="journal article" date="2013" name="G3 (Bethesda)">
        <title>Genomes of Ashbya fungi isolated from insects reveal four mating-type loci, numerous translocations, lack of transposons, and distinct gene duplications.</title>
        <authorList>
            <person name="Dietrich F.S."/>
            <person name="Voegeli S."/>
            <person name="Kuo S."/>
            <person name="Philippsen P."/>
        </authorList>
    </citation>
    <scope>GENOME REANNOTATION</scope>
    <source>
        <strain evidence="6">ATCC 10895 / CBS 109.51 / FGSC 9923 / NRRL Y-1056</strain>
    </source>
</reference>
<dbReference type="eggNOG" id="ENOG502QS5P">
    <property type="taxonomic scope" value="Eukaryota"/>
</dbReference>
<dbReference type="GeneID" id="4622809"/>
<dbReference type="GO" id="GO:0005737">
    <property type="term" value="C:cytoplasm"/>
    <property type="evidence" value="ECO:0000318"/>
    <property type="project" value="GO_Central"/>
</dbReference>
<dbReference type="EMBL" id="AE016820">
    <property type="protein sequence ID" value="AAS54340.1"/>
    <property type="molecule type" value="Genomic_DNA"/>
</dbReference>
<dbReference type="STRING" id="284811.Q750U0"/>
<dbReference type="SMART" id="SM01233">
    <property type="entry name" value="HABP4_PAI-RBP1"/>
    <property type="match status" value="1"/>
</dbReference>
<dbReference type="RefSeq" id="NP_986516.1">
    <property type="nucleotide sequence ID" value="NM_211578.1"/>
</dbReference>
<dbReference type="PANTHER" id="PTHR12299">
    <property type="entry name" value="HYALURONIC ACID-BINDING PROTEIN 4"/>
    <property type="match status" value="1"/>
</dbReference>
<dbReference type="FunCoup" id="Q750U0">
    <property type="interactions" value="376"/>
</dbReference>
<dbReference type="GO" id="GO:0005634">
    <property type="term" value="C:nucleus"/>
    <property type="evidence" value="ECO:0000318"/>
    <property type="project" value="GO_Central"/>
</dbReference>
<dbReference type="OrthoDB" id="5426471at2759"/>
<comment type="subcellular location">
    <subcellularLocation>
        <location evidence="1">Cytoplasm</location>
    </subcellularLocation>
</comment>
<dbReference type="PANTHER" id="PTHR12299:SF17">
    <property type="entry name" value="AT19571P-RELATED"/>
    <property type="match status" value="1"/>
</dbReference>
<dbReference type="HOGENOM" id="CLU_043312_2_0_1"/>
<sequence length="253" mass="27397">MSNPFDLLGNDVEDATVVVSPPKELVKKTTSSKKADVPPPSADPSRAKNNRPKPTGNEAAFRDKQAGRSQNKSKDAPAPGKPAKDSRKTFDRHSRTGKTDSAKKIKQAWGDNEKEQADEEAGAAVAEAELAADAAEEEQATAAAVTLEAYLEQQNSDLNKAPVARKVEKFDDAELFVKKQEVFMEATKVKNVKTKHLKAKQFLEFDGTESFAPKSRDQRDNKRGGKGGNRGGKSGNREPAQAKPVNANFPALI</sequence>
<evidence type="ECO:0000313" key="5">
    <source>
        <dbReference type="EMBL" id="AAS54340.1"/>
    </source>
</evidence>
<dbReference type="AlphaFoldDB" id="Q750U0"/>
<feature type="region of interest" description="Disordered" evidence="3">
    <location>
        <begin position="204"/>
        <end position="253"/>
    </location>
</feature>
<evidence type="ECO:0000256" key="1">
    <source>
        <dbReference type="ARBA" id="ARBA00004496"/>
    </source>
</evidence>
<dbReference type="OMA" id="KKWAGAK"/>
<feature type="compositionally biased region" description="Basic and acidic residues" evidence="3">
    <location>
        <begin position="214"/>
        <end position="223"/>
    </location>
</feature>
<feature type="domain" description="Hyaluronan/mRNA-binding protein" evidence="4">
    <location>
        <begin position="86"/>
        <end position="173"/>
    </location>
</feature>
<dbReference type="InterPro" id="IPR019084">
    <property type="entry name" value="STM1-like_N"/>
</dbReference>
<organism evidence="5 6">
    <name type="scientific">Eremothecium gossypii (strain ATCC 10895 / CBS 109.51 / FGSC 9923 / NRRL Y-1056)</name>
    <name type="common">Yeast</name>
    <name type="synonym">Ashbya gossypii</name>
    <dbReference type="NCBI Taxonomy" id="284811"/>
    <lineage>
        <taxon>Eukaryota</taxon>
        <taxon>Fungi</taxon>
        <taxon>Dikarya</taxon>
        <taxon>Ascomycota</taxon>
        <taxon>Saccharomycotina</taxon>
        <taxon>Saccharomycetes</taxon>
        <taxon>Saccharomycetales</taxon>
        <taxon>Saccharomycetaceae</taxon>
        <taxon>Eremothecium</taxon>
    </lineage>
</organism>
<reference evidence="5 6" key="1">
    <citation type="journal article" date="2004" name="Science">
        <title>The Ashbya gossypii genome as a tool for mapping the ancient Saccharomyces cerevisiae genome.</title>
        <authorList>
            <person name="Dietrich F.S."/>
            <person name="Voegeli S."/>
            <person name="Brachat S."/>
            <person name="Lerch A."/>
            <person name="Gates K."/>
            <person name="Steiner S."/>
            <person name="Mohr C."/>
            <person name="Pohlmann R."/>
            <person name="Luedi P."/>
            <person name="Choi S."/>
            <person name="Wing R.A."/>
            <person name="Flavier A."/>
            <person name="Gaffney T.D."/>
            <person name="Philippsen P."/>
        </authorList>
    </citation>
    <scope>NUCLEOTIDE SEQUENCE [LARGE SCALE GENOMIC DNA]</scope>
    <source>
        <strain evidence="6">ATCC 10895 / CBS 109.51 / FGSC 9923 / NRRL Y-1056</strain>
    </source>
</reference>
<dbReference type="KEGG" id="ago:AGOS_AGL151W"/>
<gene>
    <name evidence="5" type="ORF">AGOS_AGL151W</name>
</gene>
<dbReference type="InterPro" id="IPR039764">
    <property type="entry name" value="HABP4/SERBP1-like"/>
</dbReference>
<accession>Q750U0</accession>
<dbReference type="Proteomes" id="UP000000591">
    <property type="component" value="Chromosome VII"/>
</dbReference>
<dbReference type="Gene3D" id="6.10.140.1040">
    <property type="match status" value="1"/>
</dbReference>
<evidence type="ECO:0000313" key="6">
    <source>
        <dbReference type="Proteomes" id="UP000000591"/>
    </source>
</evidence>
<dbReference type="Pfam" id="PF09598">
    <property type="entry name" value="Stm1_N"/>
    <property type="match status" value="1"/>
</dbReference>
<evidence type="ECO:0000256" key="2">
    <source>
        <dbReference type="ARBA" id="ARBA00022490"/>
    </source>
</evidence>
<protein>
    <submittedName>
        <fullName evidence="5">AGL151Wp</fullName>
    </submittedName>
</protein>
<dbReference type="GO" id="GO:0003723">
    <property type="term" value="F:RNA binding"/>
    <property type="evidence" value="ECO:0000318"/>
    <property type="project" value="GO_Central"/>
</dbReference>
<keyword evidence="6" id="KW-1185">Reference proteome</keyword>
<dbReference type="InParanoid" id="Q750U0"/>
<evidence type="ECO:0000259" key="4">
    <source>
        <dbReference type="SMART" id="SM01233"/>
    </source>
</evidence>
<name>Q750U0_EREGS</name>
<feature type="compositionally biased region" description="Basic and acidic residues" evidence="3">
    <location>
        <begin position="82"/>
        <end position="103"/>
    </location>
</feature>